<proteinExistence type="predicted"/>
<gene>
    <name evidence="2" type="ORF">O53_3379</name>
</gene>
<accession>L7E8G7</accession>
<dbReference type="PATRIC" id="fig|1134457.3.peg.3320"/>
<evidence type="ECO:0000313" key="2">
    <source>
        <dbReference type="EMBL" id="ELP54557.1"/>
    </source>
</evidence>
<sequence length="37" mass="4108">MKSRESIMIILGMNEREGGTRVTENDDGVKIDGKNRG</sequence>
<dbReference type="AlphaFoldDB" id="L7E8G7"/>
<evidence type="ECO:0000256" key="1">
    <source>
        <dbReference type="SAM" id="MobiDB-lite"/>
    </source>
</evidence>
<protein>
    <submittedName>
        <fullName evidence="2">Uncharacterized protein</fullName>
    </submittedName>
</protein>
<name>L7E8G7_MICAE</name>
<evidence type="ECO:0000313" key="3">
    <source>
        <dbReference type="Proteomes" id="UP000010932"/>
    </source>
</evidence>
<comment type="caution">
    <text evidence="2">The sequence shown here is derived from an EMBL/GenBank/DDBJ whole genome shotgun (WGS) entry which is preliminary data.</text>
</comment>
<dbReference type="EMBL" id="ANKQ01000002">
    <property type="protein sequence ID" value="ELP54557.1"/>
    <property type="molecule type" value="Genomic_DNA"/>
</dbReference>
<organism evidence="2 3">
    <name type="scientific">Microcystis aeruginosa TAIHU98</name>
    <dbReference type="NCBI Taxonomy" id="1134457"/>
    <lineage>
        <taxon>Bacteria</taxon>
        <taxon>Bacillati</taxon>
        <taxon>Cyanobacteriota</taxon>
        <taxon>Cyanophyceae</taxon>
        <taxon>Oscillatoriophycideae</taxon>
        <taxon>Chroococcales</taxon>
        <taxon>Microcystaceae</taxon>
        <taxon>Microcystis</taxon>
    </lineage>
</organism>
<feature type="region of interest" description="Disordered" evidence="1">
    <location>
        <begin position="17"/>
        <end position="37"/>
    </location>
</feature>
<reference evidence="2 3" key="1">
    <citation type="journal article" date="2013" name="Genome Announc.">
        <title>Whole-Genome Sequence of Microcystis aeruginosa TAIHU98, a Nontoxic Bloom-Forming Strain Isolated from Taihu Lake, China.</title>
        <authorList>
            <person name="Yang C."/>
            <person name="Zhang W."/>
            <person name="Ren M."/>
            <person name="Song L."/>
            <person name="Li T."/>
            <person name="Zhao J."/>
        </authorList>
    </citation>
    <scope>NUCLEOTIDE SEQUENCE [LARGE SCALE GENOMIC DNA]</scope>
    <source>
        <strain evidence="2 3">TAIHU98</strain>
    </source>
</reference>
<dbReference type="Proteomes" id="UP000010932">
    <property type="component" value="Unassembled WGS sequence"/>
</dbReference>